<proteinExistence type="predicted"/>
<dbReference type="Gene3D" id="1.25.40.10">
    <property type="entry name" value="Tetratricopeptide repeat domain"/>
    <property type="match status" value="1"/>
</dbReference>
<dbReference type="EMBL" id="AP021881">
    <property type="protein sequence ID" value="BBP01650.1"/>
    <property type="molecule type" value="Genomic_DNA"/>
</dbReference>
<sequence length="233" mass="24321">MISNLKKSGFLVVALLSGCAGVNNQDVSNSASGIQTTTVSKSAKDVAAETVAAKTNQIPAIKFSDNATVNAAVAKADIAFKSNQPEKAYAILKEATVSSPMDKAPWLRMAQAQFDVANYGEAIVNSLEVLKRDAKDQVAKSIIVVSGLRLSTKTLADLRTQNEISGSLRTEAQDLAKILRENLGESALIAKSHKKSVHHTKSAVNSTAAPAHGVTPSSPPPASNSGNPFGALK</sequence>
<organism evidence="3 4">
    <name type="scientific">Sulfuriferula nivalis</name>
    <dbReference type="NCBI Taxonomy" id="2675298"/>
    <lineage>
        <taxon>Bacteria</taxon>
        <taxon>Pseudomonadati</taxon>
        <taxon>Pseudomonadota</taxon>
        <taxon>Betaproteobacteria</taxon>
        <taxon>Nitrosomonadales</taxon>
        <taxon>Sulfuricellaceae</taxon>
        <taxon>Sulfuriferula</taxon>
    </lineage>
</organism>
<dbReference type="AlphaFoldDB" id="A0A809SIB7"/>
<evidence type="ECO:0000313" key="4">
    <source>
        <dbReference type="Proteomes" id="UP000463939"/>
    </source>
</evidence>
<feature type="region of interest" description="Disordered" evidence="1">
    <location>
        <begin position="192"/>
        <end position="233"/>
    </location>
</feature>
<feature type="compositionally biased region" description="Low complexity" evidence="1">
    <location>
        <begin position="223"/>
        <end position="233"/>
    </location>
</feature>
<dbReference type="Proteomes" id="UP000463939">
    <property type="component" value="Chromosome"/>
</dbReference>
<gene>
    <name evidence="3" type="ORF">SFSGTM_23580</name>
</gene>
<name>A0A809SIB7_9PROT</name>
<dbReference type="RefSeq" id="WP_162085393.1">
    <property type="nucleotide sequence ID" value="NZ_AP021881.1"/>
</dbReference>
<evidence type="ECO:0000313" key="3">
    <source>
        <dbReference type="EMBL" id="BBP01650.1"/>
    </source>
</evidence>
<keyword evidence="4" id="KW-1185">Reference proteome</keyword>
<feature type="chain" id="PRO_5032468231" description="Lipoprotein" evidence="2">
    <location>
        <begin position="23"/>
        <end position="233"/>
    </location>
</feature>
<feature type="compositionally biased region" description="Basic residues" evidence="1">
    <location>
        <begin position="192"/>
        <end position="201"/>
    </location>
</feature>
<keyword evidence="2" id="KW-0732">Signal</keyword>
<dbReference type="KEGG" id="sniv:SFSGTM_23580"/>
<dbReference type="PROSITE" id="PS51257">
    <property type="entry name" value="PROKAR_LIPOPROTEIN"/>
    <property type="match status" value="1"/>
</dbReference>
<evidence type="ECO:0000256" key="1">
    <source>
        <dbReference type="SAM" id="MobiDB-lite"/>
    </source>
</evidence>
<dbReference type="InterPro" id="IPR011990">
    <property type="entry name" value="TPR-like_helical_dom_sf"/>
</dbReference>
<feature type="signal peptide" evidence="2">
    <location>
        <begin position="1"/>
        <end position="22"/>
    </location>
</feature>
<evidence type="ECO:0000256" key="2">
    <source>
        <dbReference type="SAM" id="SignalP"/>
    </source>
</evidence>
<protein>
    <recommendedName>
        <fullName evidence="5">Lipoprotein</fullName>
    </recommendedName>
</protein>
<dbReference type="SUPFAM" id="SSF48452">
    <property type="entry name" value="TPR-like"/>
    <property type="match status" value="1"/>
</dbReference>
<accession>A0A809SIB7</accession>
<reference evidence="4" key="1">
    <citation type="submission" date="2019-11" db="EMBL/GenBank/DDBJ databases">
        <title>Isolation and characterization of a novel species in the genus Sulfuriferula.</title>
        <authorList>
            <person name="Mochizuki J."/>
            <person name="Kojima H."/>
            <person name="Fukui M."/>
        </authorList>
    </citation>
    <scope>NUCLEOTIDE SEQUENCE [LARGE SCALE GENOMIC DNA]</scope>
    <source>
        <strain evidence="4">SGTM</strain>
    </source>
</reference>
<evidence type="ECO:0008006" key="5">
    <source>
        <dbReference type="Google" id="ProtNLM"/>
    </source>
</evidence>